<evidence type="ECO:0000256" key="1">
    <source>
        <dbReference type="SAM" id="Phobius"/>
    </source>
</evidence>
<dbReference type="Proteomes" id="UP001054820">
    <property type="component" value="Chromosome"/>
</dbReference>
<dbReference type="Pfam" id="PF13413">
    <property type="entry name" value="HTH_25"/>
    <property type="match status" value="1"/>
</dbReference>
<protein>
    <recommendedName>
        <fullName evidence="4">HTH cro/C1-type domain-containing protein</fullName>
    </recommendedName>
</protein>
<proteinExistence type="predicted"/>
<keyword evidence="3" id="KW-1185">Reference proteome</keyword>
<dbReference type="SUPFAM" id="SSF47413">
    <property type="entry name" value="lambda repressor-like DNA-binding domains"/>
    <property type="match status" value="1"/>
</dbReference>
<organism evidence="2 3">
    <name type="scientific">Thiomicrorhabdus immobilis</name>
    <dbReference type="NCBI Taxonomy" id="2791037"/>
    <lineage>
        <taxon>Bacteria</taxon>
        <taxon>Pseudomonadati</taxon>
        <taxon>Pseudomonadota</taxon>
        <taxon>Gammaproteobacteria</taxon>
        <taxon>Thiotrichales</taxon>
        <taxon>Piscirickettsiaceae</taxon>
        <taxon>Thiomicrorhabdus</taxon>
    </lineage>
</organism>
<name>A0ABN6D0W3_9GAMM</name>
<dbReference type="InterPro" id="IPR010982">
    <property type="entry name" value="Lambda_DNA-bd_dom_sf"/>
</dbReference>
<gene>
    <name evidence="2" type="ORF">THMIRHAM_15970</name>
</gene>
<keyword evidence="1" id="KW-0812">Transmembrane</keyword>
<evidence type="ECO:0000313" key="2">
    <source>
        <dbReference type="EMBL" id="BCN93812.1"/>
    </source>
</evidence>
<dbReference type="CDD" id="cd00093">
    <property type="entry name" value="HTH_XRE"/>
    <property type="match status" value="1"/>
</dbReference>
<dbReference type="InterPro" id="IPR050400">
    <property type="entry name" value="Bact_Cytoskel_RodZ"/>
</dbReference>
<sequence length="155" mass="17489">MTETVENIKPMLAELLYESRQAEGLSLEAAAEKLNLPVEQLTKFESQSLVLSELTTFERGYLRNYASLLNVDLDGYHGEFPDGKHVATNLQPIQRFSYKSTKPIMSRGWVKWMFLIVIFAIIVWLVSTIGIDFTQPDSGKMIEQATEMSLPTPGS</sequence>
<keyword evidence="1" id="KW-1133">Transmembrane helix</keyword>
<keyword evidence="1" id="KW-0472">Membrane</keyword>
<dbReference type="InterPro" id="IPR001387">
    <property type="entry name" value="Cro/C1-type_HTH"/>
</dbReference>
<dbReference type="PANTHER" id="PTHR34475">
    <property type="match status" value="1"/>
</dbReference>
<evidence type="ECO:0000313" key="3">
    <source>
        <dbReference type="Proteomes" id="UP001054820"/>
    </source>
</evidence>
<dbReference type="Gene3D" id="1.10.260.40">
    <property type="entry name" value="lambda repressor-like DNA-binding domains"/>
    <property type="match status" value="1"/>
</dbReference>
<dbReference type="PANTHER" id="PTHR34475:SF1">
    <property type="entry name" value="CYTOSKELETON PROTEIN RODZ"/>
    <property type="match status" value="1"/>
</dbReference>
<dbReference type="RefSeq" id="WP_237261215.1">
    <property type="nucleotide sequence ID" value="NZ_AP024202.1"/>
</dbReference>
<evidence type="ECO:0008006" key="4">
    <source>
        <dbReference type="Google" id="ProtNLM"/>
    </source>
</evidence>
<feature type="transmembrane region" description="Helical" evidence="1">
    <location>
        <begin position="109"/>
        <end position="131"/>
    </location>
</feature>
<accession>A0ABN6D0W3</accession>
<reference evidence="2" key="1">
    <citation type="journal article" date="2022" name="Arch. Microbiol.">
        <title>Thiomicrorhabdus immobilis sp. nov., a mesophilic sulfur-oxidizing bacterium isolated from sediment of a brackish lake in northern Japan.</title>
        <authorList>
            <person name="Kojima H."/>
            <person name="Mochizuki J."/>
            <person name="Kanda M."/>
            <person name="Watanabe T."/>
            <person name="Fukui M."/>
        </authorList>
    </citation>
    <scope>NUCLEOTIDE SEQUENCE</scope>
    <source>
        <strain evidence="2">Am19</strain>
    </source>
</reference>
<dbReference type="EMBL" id="AP024202">
    <property type="protein sequence ID" value="BCN93812.1"/>
    <property type="molecule type" value="Genomic_DNA"/>
</dbReference>